<dbReference type="GO" id="GO:0005524">
    <property type="term" value="F:ATP binding"/>
    <property type="evidence" value="ECO:0007669"/>
    <property type="project" value="UniProtKB-KW"/>
</dbReference>
<feature type="domain" description="Helicase C-terminal" evidence="11">
    <location>
        <begin position="566"/>
        <end position="710"/>
    </location>
</feature>
<organism evidence="12 13">
    <name type="scientific">Triparma verrucosa</name>
    <dbReference type="NCBI Taxonomy" id="1606542"/>
    <lineage>
        <taxon>Eukaryota</taxon>
        <taxon>Sar</taxon>
        <taxon>Stramenopiles</taxon>
        <taxon>Ochrophyta</taxon>
        <taxon>Bolidophyceae</taxon>
        <taxon>Parmales</taxon>
        <taxon>Triparmaceae</taxon>
        <taxon>Triparma</taxon>
    </lineage>
</organism>
<evidence type="ECO:0000256" key="3">
    <source>
        <dbReference type="ARBA" id="ARBA00022801"/>
    </source>
</evidence>
<dbReference type="PROSITE" id="PS51194">
    <property type="entry name" value="HELICASE_CTER"/>
    <property type="match status" value="1"/>
</dbReference>
<keyword evidence="1" id="KW-0547">Nucleotide-binding</keyword>
<evidence type="ECO:0000256" key="9">
    <source>
        <dbReference type="SAM" id="SignalP"/>
    </source>
</evidence>
<dbReference type="PANTHER" id="PTHR47964">
    <property type="entry name" value="ATP-DEPENDENT DNA HELICASE HOMOLOG RECG, CHLOROPLASTIC"/>
    <property type="match status" value="1"/>
</dbReference>
<evidence type="ECO:0000256" key="2">
    <source>
        <dbReference type="ARBA" id="ARBA00022763"/>
    </source>
</evidence>
<feature type="signal peptide" evidence="9">
    <location>
        <begin position="1"/>
        <end position="22"/>
    </location>
</feature>
<keyword evidence="3" id="KW-0378">Hydrolase</keyword>
<dbReference type="Proteomes" id="UP001165160">
    <property type="component" value="Unassembled WGS sequence"/>
</dbReference>
<evidence type="ECO:0000256" key="6">
    <source>
        <dbReference type="ARBA" id="ARBA00023125"/>
    </source>
</evidence>
<dbReference type="GO" id="GO:0003678">
    <property type="term" value="F:DNA helicase activity"/>
    <property type="evidence" value="ECO:0007669"/>
    <property type="project" value="TreeGrafter"/>
</dbReference>
<dbReference type="InterPro" id="IPR013520">
    <property type="entry name" value="Ribonucl_H"/>
</dbReference>
<dbReference type="SUPFAM" id="SSF50249">
    <property type="entry name" value="Nucleic acid-binding proteins"/>
    <property type="match status" value="1"/>
</dbReference>
<gene>
    <name evidence="12" type="ORF">TrVE_jg3612</name>
</gene>
<feature type="compositionally biased region" description="Low complexity" evidence="8">
    <location>
        <begin position="105"/>
        <end position="127"/>
    </location>
</feature>
<evidence type="ECO:0000256" key="1">
    <source>
        <dbReference type="ARBA" id="ARBA00022741"/>
    </source>
</evidence>
<comment type="caution">
    <text evidence="12">The sequence shown here is derived from an EMBL/GenBank/DDBJ whole genome shotgun (WGS) entry which is preliminary data.</text>
</comment>
<evidence type="ECO:0000256" key="4">
    <source>
        <dbReference type="ARBA" id="ARBA00022806"/>
    </source>
</evidence>
<evidence type="ECO:0000313" key="12">
    <source>
        <dbReference type="EMBL" id="GMI01841.1"/>
    </source>
</evidence>
<feature type="chain" id="PRO_5040804684" evidence="9">
    <location>
        <begin position="23"/>
        <end position="1148"/>
    </location>
</feature>
<dbReference type="InterPro" id="IPR027417">
    <property type="entry name" value="P-loop_NTPase"/>
</dbReference>
<proteinExistence type="predicted"/>
<feature type="domain" description="Helicase ATP-binding" evidence="10">
    <location>
        <begin position="380"/>
        <end position="536"/>
    </location>
</feature>
<dbReference type="GO" id="GO:0006281">
    <property type="term" value="P:DNA repair"/>
    <property type="evidence" value="ECO:0007669"/>
    <property type="project" value="UniProtKB-KW"/>
</dbReference>
<dbReference type="SUPFAM" id="SSF53098">
    <property type="entry name" value="Ribonuclease H-like"/>
    <property type="match status" value="1"/>
</dbReference>
<dbReference type="InterPro" id="IPR011545">
    <property type="entry name" value="DEAD/DEAH_box_helicase_dom"/>
</dbReference>
<keyword evidence="9" id="KW-0732">Signal</keyword>
<dbReference type="EMBL" id="BRXX01000271">
    <property type="protein sequence ID" value="GMI01841.1"/>
    <property type="molecule type" value="Genomic_DNA"/>
</dbReference>
<sequence>MNCSHSLLLLIVLLLFLPPSTSFLSLAPLKPPFPPPAPSFKHRSLRLTLNSLTSTIESLQVSHNVTNLDPKEFDSAAHRVMGRQPEEILVKTLLEYSEEKSKTRSLGSLTNPPSSLPSLGPTTTSKLSRTGLTTIRSLLFTYPKTYTSLSPTLSPLSLLEDGSSVCLPLKINSVNLKNTLNIECCTQNNDKITLTHIFGSSSRGRQVLKGLSVNYSKKMREGEVLVVSGNLKRSVRGDFSMLNPQEVKGGGVKMGYGMGGGASETRIKKGMKYAVEAVLDGVWYNTFPVGYVNGKLSFVDGSLLECFDNVHFPEGEGKINKVKDSIDRLAFESLFVTQLRLLLNVKEGVKLMQGQGLDDELFTPPTIDALDETQVSAVDEICSTTHREFLLSGDVGSGKTIVAYNVLLKSKNKVNYYVAPTTVLARQVYGLFKGWDNLNDITTHYIDGGVVGKKRDDIMKHAKNSDIIVGTIALSNIISGGGREAGVVILDEEQRYGEKVKSNLSNGSYKCVRMSATPIPRTLKSSDLQAGVKRVEIEGRRWNVETRVLNLDRVEEIIDGVRRVINADKGVGKAKVLWICPAIDNEVRGVLERGENLSKRVGEGRVGIVHGRMKTEERIKRLEYFQNQESGVDIMVGTTVLEVGVDLVGVDVIVVENAERFGLSSLHQLRGRVGRKGGGKAVFLVEGSTERVSILEETDDGLKIAERDLGTRGPGELLGIRQSGLDTSLGVNIDEHYKLLSAAGKRARILCGEEVDVESGGDGLEGCLAQEGVKKWVEEGLRASSAQGMGLRYSIGLFSRYDDQLADTYRLLAEKAKEKCDDLSGEDVRVDQLFIDWATRLKGKHLEKEGGREKKNVDEGRGAGRVLDDEEALELSGRKRATDKARLKKNLDLASGNGIIKPPNPRRIEPRKKFPNLSSSSTCFVCLDVETTGLSRRSSYIIQIAAKMLHSSDARDSFSAYVLPPPNVLKGEVESLTGITDTFLREGGMDTSTGVMHGPAMEFDRVYEFFCKWCRERGAGRDVVLIAHNARFDLGMLNSEISRLRRKGNWSGGLPSLAHDAKISSVVDTLPLLRTGKLWKMNSMARPGSFKQGDLYEFLFDSPMAAAHNAMGDVLGLEAILEGIAGWKDVAQGMQTALVEIVDVDVVD</sequence>
<dbReference type="SMART" id="SM00479">
    <property type="entry name" value="EXOIII"/>
    <property type="match status" value="1"/>
</dbReference>
<dbReference type="Pfam" id="PF00271">
    <property type="entry name" value="Helicase_C"/>
    <property type="match status" value="1"/>
</dbReference>
<evidence type="ECO:0000256" key="7">
    <source>
        <dbReference type="ARBA" id="ARBA00023204"/>
    </source>
</evidence>
<reference evidence="13" key="1">
    <citation type="journal article" date="2023" name="Commun. Biol.">
        <title>Genome analysis of Parmales, the sister group of diatoms, reveals the evolutionary specialization of diatoms from phago-mixotrophs to photoautotrophs.</title>
        <authorList>
            <person name="Ban H."/>
            <person name="Sato S."/>
            <person name="Yoshikawa S."/>
            <person name="Yamada K."/>
            <person name="Nakamura Y."/>
            <person name="Ichinomiya M."/>
            <person name="Sato N."/>
            <person name="Blanc-Mathieu R."/>
            <person name="Endo H."/>
            <person name="Kuwata A."/>
            <person name="Ogata H."/>
        </authorList>
    </citation>
    <scope>NUCLEOTIDE SEQUENCE [LARGE SCALE GENOMIC DNA]</scope>
    <source>
        <strain evidence="13">NIES 3699</strain>
    </source>
</reference>
<accession>A0A9W7F4D6</accession>
<dbReference type="CDD" id="cd06127">
    <property type="entry name" value="DEDDh"/>
    <property type="match status" value="1"/>
</dbReference>
<dbReference type="PANTHER" id="PTHR47964:SF1">
    <property type="entry name" value="ATP-DEPENDENT DNA HELICASE HOMOLOG RECG, CHLOROPLASTIC"/>
    <property type="match status" value="1"/>
</dbReference>
<keyword evidence="7" id="KW-0234">DNA repair</keyword>
<evidence type="ECO:0000256" key="8">
    <source>
        <dbReference type="SAM" id="MobiDB-lite"/>
    </source>
</evidence>
<dbReference type="Pfam" id="PF00929">
    <property type="entry name" value="RNase_T"/>
    <property type="match status" value="1"/>
</dbReference>
<keyword evidence="13" id="KW-1185">Reference proteome</keyword>
<dbReference type="PROSITE" id="PS51192">
    <property type="entry name" value="HELICASE_ATP_BIND_1"/>
    <property type="match status" value="1"/>
</dbReference>
<evidence type="ECO:0000259" key="11">
    <source>
        <dbReference type="PROSITE" id="PS51194"/>
    </source>
</evidence>
<dbReference type="InterPro" id="IPR001650">
    <property type="entry name" value="Helicase_C-like"/>
</dbReference>
<name>A0A9W7F4D6_9STRA</name>
<dbReference type="Gene3D" id="3.30.420.10">
    <property type="entry name" value="Ribonuclease H-like superfamily/Ribonuclease H"/>
    <property type="match status" value="1"/>
</dbReference>
<keyword evidence="4" id="KW-0347">Helicase</keyword>
<feature type="region of interest" description="Disordered" evidence="8">
    <location>
        <begin position="894"/>
        <end position="914"/>
    </location>
</feature>
<evidence type="ECO:0000259" key="10">
    <source>
        <dbReference type="PROSITE" id="PS51192"/>
    </source>
</evidence>
<dbReference type="InterPro" id="IPR036397">
    <property type="entry name" value="RNaseH_sf"/>
</dbReference>
<dbReference type="SUPFAM" id="SSF52540">
    <property type="entry name" value="P-loop containing nucleoside triphosphate hydrolases"/>
    <property type="match status" value="1"/>
</dbReference>
<dbReference type="SMART" id="SM00490">
    <property type="entry name" value="HELICc"/>
    <property type="match status" value="1"/>
</dbReference>
<protein>
    <submittedName>
        <fullName evidence="12">Uncharacterized protein</fullName>
    </submittedName>
</protein>
<evidence type="ECO:0000313" key="13">
    <source>
        <dbReference type="Proteomes" id="UP001165160"/>
    </source>
</evidence>
<dbReference type="Pfam" id="PF00270">
    <property type="entry name" value="DEAD"/>
    <property type="match status" value="1"/>
</dbReference>
<dbReference type="InterPro" id="IPR012337">
    <property type="entry name" value="RNaseH-like_sf"/>
</dbReference>
<dbReference type="InterPro" id="IPR012340">
    <property type="entry name" value="NA-bd_OB-fold"/>
</dbReference>
<dbReference type="Gene3D" id="3.40.50.300">
    <property type="entry name" value="P-loop containing nucleotide triphosphate hydrolases"/>
    <property type="match status" value="2"/>
</dbReference>
<evidence type="ECO:0000256" key="5">
    <source>
        <dbReference type="ARBA" id="ARBA00022840"/>
    </source>
</evidence>
<dbReference type="InterPro" id="IPR047112">
    <property type="entry name" value="RecG/Mfd"/>
</dbReference>
<keyword evidence="6" id="KW-0238">DNA-binding</keyword>
<keyword evidence="2" id="KW-0227">DNA damage</keyword>
<dbReference type="InterPro" id="IPR014001">
    <property type="entry name" value="Helicase_ATP-bd"/>
</dbReference>
<dbReference type="GO" id="GO:0003677">
    <property type="term" value="F:DNA binding"/>
    <property type="evidence" value="ECO:0007669"/>
    <property type="project" value="UniProtKB-KW"/>
</dbReference>
<keyword evidence="5" id="KW-0067">ATP-binding</keyword>
<dbReference type="GO" id="GO:0016787">
    <property type="term" value="F:hydrolase activity"/>
    <property type="evidence" value="ECO:0007669"/>
    <property type="project" value="UniProtKB-KW"/>
</dbReference>
<dbReference type="AlphaFoldDB" id="A0A9W7F4D6"/>
<dbReference type="SMART" id="SM00487">
    <property type="entry name" value="DEXDc"/>
    <property type="match status" value="1"/>
</dbReference>
<feature type="region of interest" description="Disordered" evidence="8">
    <location>
        <begin position="101"/>
        <end position="127"/>
    </location>
</feature>